<name>A0ABR0K1Z1_9EURO</name>
<dbReference type="Gene3D" id="3.10.110.10">
    <property type="entry name" value="Ubiquitin Conjugating Enzyme"/>
    <property type="match status" value="1"/>
</dbReference>
<gene>
    <name evidence="4" type="ORF">LTR24_007750</name>
</gene>
<dbReference type="EMBL" id="JAVRRG010000121">
    <property type="protein sequence ID" value="KAK5083326.1"/>
    <property type="molecule type" value="Genomic_DNA"/>
</dbReference>
<keyword evidence="5" id="KW-1185">Reference proteome</keyword>
<evidence type="ECO:0000313" key="5">
    <source>
        <dbReference type="Proteomes" id="UP001345013"/>
    </source>
</evidence>
<organism evidence="4 5">
    <name type="scientific">Lithohypha guttulata</name>
    <dbReference type="NCBI Taxonomy" id="1690604"/>
    <lineage>
        <taxon>Eukaryota</taxon>
        <taxon>Fungi</taxon>
        <taxon>Dikarya</taxon>
        <taxon>Ascomycota</taxon>
        <taxon>Pezizomycotina</taxon>
        <taxon>Eurotiomycetes</taxon>
        <taxon>Chaetothyriomycetidae</taxon>
        <taxon>Chaetothyriales</taxon>
        <taxon>Trichomeriaceae</taxon>
        <taxon>Lithohypha</taxon>
    </lineage>
</organism>
<dbReference type="SMART" id="SM00212">
    <property type="entry name" value="UBCc"/>
    <property type="match status" value="1"/>
</dbReference>
<dbReference type="Proteomes" id="UP001345013">
    <property type="component" value="Unassembled WGS sequence"/>
</dbReference>
<dbReference type="InterPro" id="IPR016135">
    <property type="entry name" value="UBQ-conjugating_enzyme/RWD"/>
</dbReference>
<feature type="domain" description="UBC core" evidence="3">
    <location>
        <begin position="2"/>
        <end position="144"/>
    </location>
</feature>
<keyword evidence="1" id="KW-0833">Ubl conjugation pathway</keyword>
<feature type="region of interest" description="Disordered" evidence="2">
    <location>
        <begin position="167"/>
        <end position="187"/>
    </location>
</feature>
<dbReference type="SUPFAM" id="SSF54495">
    <property type="entry name" value="UBC-like"/>
    <property type="match status" value="1"/>
</dbReference>
<dbReference type="CDD" id="cd09917">
    <property type="entry name" value="F-box_SF"/>
    <property type="match status" value="1"/>
</dbReference>
<evidence type="ECO:0000256" key="1">
    <source>
        <dbReference type="ARBA" id="ARBA00022786"/>
    </source>
</evidence>
<dbReference type="PANTHER" id="PTHR24067">
    <property type="entry name" value="UBIQUITIN-CONJUGATING ENZYME E2"/>
    <property type="match status" value="1"/>
</dbReference>
<evidence type="ECO:0000313" key="4">
    <source>
        <dbReference type="EMBL" id="KAK5083326.1"/>
    </source>
</evidence>
<dbReference type="Pfam" id="PF00179">
    <property type="entry name" value="UQ_con"/>
    <property type="match status" value="1"/>
</dbReference>
<proteinExistence type="predicted"/>
<feature type="region of interest" description="Disordered" evidence="2">
    <location>
        <begin position="634"/>
        <end position="658"/>
    </location>
</feature>
<sequence length="658" mass="74367">MALRQRLLRDIAEMRENPYPNIKFIPYENDITKACLILTPNGEAPLHLTILFRDDYPLRPPTVKIQSYVIHPNVMGDYICASILNTTEGYTPAYTLKGICIQLLSFFGSDNIEQDYGGTADLTRNRMSNVYQVRSLLYECKHCDIGRPDALPLTVFIRTPSKPHARSAVVSSSASPDNRRKSNSPKLRAMAASQAFHSQQPKRHMEDLLVQNPTVKLAELSDLPDEILVNLCEYLETEELAPLSRAWHRIGSEKGIVSRFNVIRNRELVCFCLKKDFNNAQLGIGVHVGSSGRLGKLESEFDLLSLEAFEQHHVRRSVQGLPFDAWLPLPISRRHYNSVKHVAEPRLLKISQQARFGSFSPVEVIYAFMNDIVVRLSTAAESDFNQSSLVHASEKAIESYYHLFHLLLCLATEDPRRVRTVNQTIKDFLDGKTSKVFVPNLGFLLIAVLISDADMTVDLLMAIIRETVTRNVVWMLDKRGANMPELCYIEADTISHYRLQKTFDASKTSYRLLMFLNLFRQTINRGNKSLVQLRDELFDSHGAPPRGTAAKLANDIKQLQQVKNFPAFIKIMGLTPPPASQFTSFLRNCVEESMREGYSVWGISQQRAFTARKMIDPEVQERNEVRREWQGRGTFQSGFFPGRGGGGAGGRSARGRGG</sequence>
<evidence type="ECO:0000259" key="3">
    <source>
        <dbReference type="PROSITE" id="PS50127"/>
    </source>
</evidence>
<protein>
    <recommendedName>
        <fullName evidence="3">UBC core domain-containing protein</fullName>
    </recommendedName>
</protein>
<evidence type="ECO:0000256" key="2">
    <source>
        <dbReference type="SAM" id="MobiDB-lite"/>
    </source>
</evidence>
<feature type="compositionally biased region" description="Gly residues" evidence="2">
    <location>
        <begin position="641"/>
        <end position="652"/>
    </location>
</feature>
<accession>A0ABR0K1Z1</accession>
<comment type="caution">
    <text evidence="4">The sequence shown here is derived from an EMBL/GenBank/DDBJ whole genome shotgun (WGS) entry which is preliminary data.</text>
</comment>
<reference evidence="4 5" key="1">
    <citation type="submission" date="2023-08" db="EMBL/GenBank/DDBJ databases">
        <title>Black Yeasts Isolated from many extreme environments.</title>
        <authorList>
            <person name="Coleine C."/>
            <person name="Stajich J.E."/>
            <person name="Selbmann L."/>
        </authorList>
    </citation>
    <scope>NUCLEOTIDE SEQUENCE [LARGE SCALE GENOMIC DNA]</scope>
    <source>
        <strain evidence="4 5">CCFEE 5885</strain>
    </source>
</reference>
<dbReference type="InterPro" id="IPR050113">
    <property type="entry name" value="Ub_conjugating_enzyme"/>
</dbReference>
<dbReference type="PROSITE" id="PS50127">
    <property type="entry name" value="UBC_2"/>
    <property type="match status" value="1"/>
</dbReference>
<dbReference type="InterPro" id="IPR000608">
    <property type="entry name" value="UBC"/>
</dbReference>